<feature type="non-terminal residue" evidence="2">
    <location>
        <position position="1"/>
    </location>
</feature>
<reference evidence="2" key="1">
    <citation type="submission" date="2020-02" db="EMBL/GenBank/DDBJ databases">
        <authorList>
            <person name="Meier V. D."/>
        </authorList>
    </citation>
    <scope>NUCLEOTIDE SEQUENCE</scope>
    <source>
        <strain evidence="2">AVDCRST_MAG03</strain>
    </source>
</reference>
<feature type="non-terminal residue" evidence="2">
    <location>
        <position position="37"/>
    </location>
</feature>
<sequence length="37" mass="3943">AVGRSRWARRPRPVEDVAGLGERAGQKGDEKTGPSPV</sequence>
<gene>
    <name evidence="2" type="ORF">AVDCRST_MAG03-2828</name>
</gene>
<dbReference type="EMBL" id="CADCUT010000170">
    <property type="protein sequence ID" value="CAA9425119.1"/>
    <property type="molecule type" value="Genomic_DNA"/>
</dbReference>
<proteinExistence type="predicted"/>
<evidence type="ECO:0000313" key="2">
    <source>
        <dbReference type="EMBL" id="CAA9425119.1"/>
    </source>
</evidence>
<feature type="compositionally biased region" description="Basic residues" evidence="1">
    <location>
        <begin position="1"/>
        <end position="11"/>
    </location>
</feature>
<protein>
    <submittedName>
        <fullName evidence="2">Uncharacterized protein</fullName>
    </submittedName>
</protein>
<dbReference type="AlphaFoldDB" id="A0A6J4PXX1"/>
<evidence type="ECO:0000256" key="1">
    <source>
        <dbReference type="SAM" id="MobiDB-lite"/>
    </source>
</evidence>
<feature type="compositionally biased region" description="Basic and acidic residues" evidence="1">
    <location>
        <begin position="24"/>
        <end position="37"/>
    </location>
</feature>
<feature type="region of interest" description="Disordered" evidence="1">
    <location>
        <begin position="1"/>
        <end position="37"/>
    </location>
</feature>
<organism evidence="2">
    <name type="scientific">uncultured Rubrobacteraceae bacterium</name>
    <dbReference type="NCBI Taxonomy" id="349277"/>
    <lineage>
        <taxon>Bacteria</taxon>
        <taxon>Bacillati</taxon>
        <taxon>Actinomycetota</taxon>
        <taxon>Rubrobacteria</taxon>
        <taxon>Rubrobacterales</taxon>
        <taxon>Rubrobacteraceae</taxon>
        <taxon>environmental samples</taxon>
    </lineage>
</organism>
<accession>A0A6J4PXX1</accession>
<name>A0A6J4PXX1_9ACTN</name>